<gene>
    <name evidence="4" type="ORF">AC631_05842</name>
</gene>
<dbReference type="GeneID" id="26842851"/>
<dbReference type="InterPro" id="IPR004305">
    <property type="entry name" value="Thiaminase-2/PQQC"/>
</dbReference>
<dbReference type="SUPFAM" id="SSF48613">
    <property type="entry name" value="Heme oxygenase-like"/>
    <property type="match status" value="1"/>
</dbReference>
<protein>
    <recommendedName>
        <fullName evidence="3">Thiaminase-2/PQQC domain-containing protein</fullName>
    </recommendedName>
</protein>
<dbReference type="OrthoDB" id="37730at2759"/>
<evidence type="ECO:0000256" key="2">
    <source>
        <dbReference type="PIRSR" id="PIRSR003170-2"/>
    </source>
</evidence>
<feature type="active site" description="Proton donor" evidence="1">
    <location>
        <position position="220"/>
    </location>
</feature>
<reference evidence="4 5" key="1">
    <citation type="submission" date="2015-11" db="EMBL/GenBank/DDBJ databases">
        <title>The genome of Debaryomyces fabryi.</title>
        <authorList>
            <person name="Tafer H."/>
            <person name="Lopandic K."/>
        </authorList>
    </citation>
    <scope>NUCLEOTIDE SEQUENCE [LARGE SCALE GENOMIC DNA]</scope>
    <source>
        <strain evidence="4 5">CBS 789</strain>
    </source>
</reference>
<keyword evidence="5" id="KW-1185">Reference proteome</keyword>
<dbReference type="PIRSF" id="PIRSF003170">
    <property type="entry name" value="Pet18p"/>
    <property type="match status" value="1"/>
</dbReference>
<dbReference type="Proteomes" id="UP000054251">
    <property type="component" value="Unassembled WGS sequence"/>
</dbReference>
<name>A0A0V1PQ84_9ASCO</name>
<sequence>MVQIIDNLLEKYKEKYQKAITHPLTNELCEGTLPDFKLFTYLTQDLKFFQLGMNVFGKTLAYCDNTESAIILSKQIGFIANDENNYFDNCLSQLKETSKPELEKYCSKMLLGSNSPILPEVEEYLSYLNYLVHSSLSYVEIITFMYLMEQVYLGWADFHLLKGDIPEDLQYKHKEWIILHSGDKFTSWVEFLRREVNRVVISEDDRSKCEGAFLKALDLEIAFFESCYAYKE</sequence>
<accession>A0A0V1PQ84</accession>
<dbReference type="InterPro" id="IPR026285">
    <property type="entry name" value="TenA_E"/>
</dbReference>
<comment type="caution">
    <text evidence="4">The sequence shown here is derived from an EMBL/GenBank/DDBJ whole genome shotgun (WGS) entry which is preliminary data.</text>
</comment>
<feature type="binding site" evidence="2">
    <location>
        <position position="45"/>
    </location>
    <ligand>
        <name>substrate</name>
    </ligand>
</feature>
<dbReference type="Gene3D" id="1.20.910.10">
    <property type="entry name" value="Heme oxygenase-like"/>
    <property type="match status" value="1"/>
</dbReference>
<dbReference type="AlphaFoldDB" id="A0A0V1PQ84"/>
<evidence type="ECO:0000256" key="1">
    <source>
        <dbReference type="PIRSR" id="PIRSR003170-1"/>
    </source>
</evidence>
<evidence type="ECO:0000259" key="3">
    <source>
        <dbReference type="Pfam" id="PF03070"/>
    </source>
</evidence>
<feature type="binding site" evidence="2">
    <location>
        <position position="83"/>
    </location>
    <ligand>
        <name>substrate</name>
    </ligand>
</feature>
<dbReference type="InterPro" id="IPR050967">
    <property type="entry name" value="Thiamine_Salvage_TenA"/>
</dbReference>
<dbReference type="CDD" id="cd19358">
    <property type="entry name" value="TenA_E_Spr0628-like"/>
    <property type="match status" value="1"/>
</dbReference>
<feature type="domain" description="Thiaminase-2/PQQC" evidence="3">
    <location>
        <begin position="11"/>
        <end position="228"/>
    </location>
</feature>
<feature type="binding site" evidence="2">
    <location>
        <position position="149"/>
    </location>
    <ligand>
        <name>substrate</name>
    </ligand>
</feature>
<dbReference type="EMBL" id="LMYN01000299">
    <property type="protein sequence ID" value="KRZ98397.1"/>
    <property type="molecule type" value="Genomic_DNA"/>
</dbReference>
<dbReference type="PANTHER" id="PTHR43198">
    <property type="entry name" value="BIFUNCTIONAL TH2 PROTEIN"/>
    <property type="match status" value="1"/>
</dbReference>
<dbReference type="RefSeq" id="XP_015464500.1">
    <property type="nucleotide sequence ID" value="XM_015614671.1"/>
</dbReference>
<dbReference type="PANTHER" id="PTHR43198:SF2">
    <property type="entry name" value="SI:CH1073-67J19.1-RELATED"/>
    <property type="match status" value="1"/>
</dbReference>
<evidence type="ECO:0000313" key="5">
    <source>
        <dbReference type="Proteomes" id="UP000054251"/>
    </source>
</evidence>
<dbReference type="Pfam" id="PF03070">
    <property type="entry name" value="TENA_THI-4"/>
    <property type="match status" value="1"/>
</dbReference>
<proteinExistence type="predicted"/>
<evidence type="ECO:0000313" key="4">
    <source>
        <dbReference type="EMBL" id="KRZ98397.1"/>
    </source>
</evidence>
<organism evidence="4 5">
    <name type="scientific">Debaryomyces fabryi</name>
    <dbReference type="NCBI Taxonomy" id="58627"/>
    <lineage>
        <taxon>Eukaryota</taxon>
        <taxon>Fungi</taxon>
        <taxon>Dikarya</taxon>
        <taxon>Ascomycota</taxon>
        <taxon>Saccharomycotina</taxon>
        <taxon>Pichiomycetes</taxon>
        <taxon>Debaryomycetaceae</taxon>
        <taxon>Debaryomyces</taxon>
    </lineage>
</organism>
<dbReference type="GO" id="GO:0006772">
    <property type="term" value="P:thiamine metabolic process"/>
    <property type="evidence" value="ECO:0007669"/>
    <property type="project" value="UniProtKB-ARBA"/>
</dbReference>
<dbReference type="InterPro" id="IPR016084">
    <property type="entry name" value="Haem_Oase-like_multi-hlx"/>
</dbReference>
<dbReference type="GO" id="GO:0005829">
    <property type="term" value="C:cytosol"/>
    <property type="evidence" value="ECO:0007669"/>
    <property type="project" value="TreeGrafter"/>
</dbReference>